<dbReference type="GO" id="GO:0000110">
    <property type="term" value="C:nucleotide-excision repair factor 1 complex"/>
    <property type="evidence" value="ECO:0007669"/>
    <property type="project" value="TreeGrafter"/>
</dbReference>
<dbReference type="GO" id="GO:0000712">
    <property type="term" value="P:resolution of meiotic recombination intermediates"/>
    <property type="evidence" value="ECO:0007669"/>
    <property type="project" value="TreeGrafter"/>
</dbReference>
<dbReference type="GO" id="GO:0000724">
    <property type="term" value="P:double-strand break repair via homologous recombination"/>
    <property type="evidence" value="ECO:0007669"/>
    <property type="project" value="TreeGrafter"/>
</dbReference>
<dbReference type="VEuPathDB" id="VectorBase:GBRI044134"/>
<evidence type="ECO:0000313" key="5">
    <source>
        <dbReference type="Proteomes" id="UP000091820"/>
    </source>
</evidence>
<dbReference type="PANTHER" id="PTHR10150">
    <property type="entry name" value="DNA REPAIR ENDONUCLEASE XPF"/>
    <property type="match status" value="1"/>
</dbReference>
<evidence type="ECO:0000256" key="3">
    <source>
        <dbReference type="ARBA" id="ARBA00023204"/>
    </source>
</evidence>
<dbReference type="GO" id="GO:0000014">
    <property type="term" value="F:single-stranded DNA endodeoxyribonuclease activity"/>
    <property type="evidence" value="ECO:0007669"/>
    <property type="project" value="TreeGrafter"/>
</dbReference>
<dbReference type="Proteomes" id="UP000091820">
    <property type="component" value="Unassembled WGS sequence"/>
</dbReference>
<evidence type="ECO:0000313" key="4">
    <source>
        <dbReference type="EnsemblMetazoa" id="GBRI044134-PA"/>
    </source>
</evidence>
<sequence>MLSQNTTATNVDIVQKFQLLVQKFQLLALHSPKLRLIWSPSPYATAHLFEELKLGKPEPDAKKNELSRILDSQQNGRLLWDILHVAHLPEKEDVSGSNALLIVSSSHRGSTASLATISRLNEKFNRN</sequence>
<dbReference type="GO" id="GO:1901255">
    <property type="term" value="P:nucleotide-excision repair involved in interstrand cross-link repair"/>
    <property type="evidence" value="ECO:0007669"/>
    <property type="project" value="TreeGrafter"/>
</dbReference>
<dbReference type="STRING" id="37001.A0A1A9X4N6"/>
<dbReference type="GO" id="GO:0003697">
    <property type="term" value="F:single-stranded DNA binding"/>
    <property type="evidence" value="ECO:0007669"/>
    <property type="project" value="TreeGrafter"/>
</dbReference>
<reference evidence="4" key="2">
    <citation type="submission" date="2020-05" db="UniProtKB">
        <authorList>
            <consortium name="EnsemblMetazoa"/>
        </authorList>
    </citation>
    <scope>IDENTIFICATION</scope>
    <source>
        <strain evidence="4">IAEA</strain>
    </source>
</reference>
<accession>A0A1A9X4N6</accession>
<dbReference type="PANTHER" id="PTHR10150:SF0">
    <property type="entry name" value="DNA REPAIR ENDONUCLEASE XPF"/>
    <property type="match status" value="1"/>
</dbReference>
<proteinExistence type="predicted"/>
<keyword evidence="1" id="KW-0227">DNA damage</keyword>
<protein>
    <submittedName>
        <fullName evidence="4">Uncharacterized protein</fullName>
    </submittedName>
</protein>
<dbReference type="AlphaFoldDB" id="A0A1A9X4N6"/>
<evidence type="ECO:0000256" key="1">
    <source>
        <dbReference type="ARBA" id="ARBA00022763"/>
    </source>
</evidence>
<name>A0A1A9X4N6_9MUSC</name>
<dbReference type="GO" id="GO:0003684">
    <property type="term" value="F:damaged DNA binding"/>
    <property type="evidence" value="ECO:0007669"/>
    <property type="project" value="TreeGrafter"/>
</dbReference>
<reference evidence="5" key="1">
    <citation type="submission" date="2014-03" db="EMBL/GenBank/DDBJ databases">
        <authorList>
            <person name="Aksoy S."/>
            <person name="Warren W."/>
            <person name="Wilson R.K."/>
        </authorList>
    </citation>
    <scope>NUCLEOTIDE SEQUENCE [LARGE SCALE GENOMIC DNA]</scope>
    <source>
        <strain evidence="5">IAEA</strain>
    </source>
</reference>
<dbReference type="EnsemblMetazoa" id="GBRI044134-RA">
    <property type="protein sequence ID" value="GBRI044134-PA"/>
    <property type="gene ID" value="GBRI044134"/>
</dbReference>
<evidence type="ECO:0000256" key="2">
    <source>
        <dbReference type="ARBA" id="ARBA00022801"/>
    </source>
</evidence>
<organism evidence="4 5">
    <name type="scientific">Glossina brevipalpis</name>
    <dbReference type="NCBI Taxonomy" id="37001"/>
    <lineage>
        <taxon>Eukaryota</taxon>
        <taxon>Metazoa</taxon>
        <taxon>Ecdysozoa</taxon>
        <taxon>Arthropoda</taxon>
        <taxon>Hexapoda</taxon>
        <taxon>Insecta</taxon>
        <taxon>Pterygota</taxon>
        <taxon>Neoptera</taxon>
        <taxon>Endopterygota</taxon>
        <taxon>Diptera</taxon>
        <taxon>Brachycera</taxon>
        <taxon>Muscomorpha</taxon>
        <taxon>Hippoboscoidea</taxon>
        <taxon>Glossinidae</taxon>
        <taxon>Glossina</taxon>
    </lineage>
</organism>
<keyword evidence="3" id="KW-0234">DNA repair</keyword>
<keyword evidence="2" id="KW-0378">Hydrolase</keyword>
<keyword evidence="5" id="KW-1185">Reference proteome</keyword>